<feature type="domain" description="HTH cro/C1-type" evidence="1">
    <location>
        <begin position="5"/>
        <end position="59"/>
    </location>
</feature>
<name>G5K3S6_9STRE</name>
<dbReference type="Pfam" id="PF01381">
    <property type="entry name" value="HTH_3"/>
    <property type="match status" value="1"/>
</dbReference>
<dbReference type="OrthoDB" id="2323301at2"/>
<keyword evidence="3" id="KW-1185">Reference proteome</keyword>
<evidence type="ECO:0000313" key="2">
    <source>
        <dbReference type="EMBL" id="EHI69504.1"/>
    </source>
</evidence>
<keyword evidence="2" id="KW-0238">DNA-binding</keyword>
<dbReference type="GO" id="GO:0003677">
    <property type="term" value="F:DNA binding"/>
    <property type="evidence" value="ECO:0007669"/>
    <property type="project" value="UniProtKB-KW"/>
</dbReference>
<dbReference type="SMART" id="SM00530">
    <property type="entry name" value="HTH_XRE"/>
    <property type="match status" value="1"/>
</dbReference>
<dbReference type="InterPro" id="IPR010982">
    <property type="entry name" value="Lambda_DNA-bd_dom_sf"/>
</dbReference>
<dbReference type="Gene3D" id="1.10.260.40">
    <property type="entry name" value="lambda repressor-like DNA-binding domains"/>
    <property type="match status" value="1"/>
</dbReference>
<dbReference type="AlphaFoldDB" id="G5K3S6"/>
<organism evidence="2 3">
    <name type="scientific">Streptococcus ictaluri 707-05</name>
    <dbReference type="NCBI Taxonomy" id="764299"/>
    <lineage>
        <taxon>Bacteria</taxon>
        <taxon>Bacillati</taxon>
        <taxon>Bacillota</taxon>
        <taxon>Bacilli</taxon>
        <taxon>Lactobacillales</taxon>
        <taxon>Streptococcaceae</taxon>
        <taxon>Streptococcus</taxon>
    </lineage>
</organism>
<evidence type="ECO:0000259" key="1">
    <source>
        <dbReference type="PROSITE" id="PS50943"/>
    </source>
</evidence>
<dbReference type="CDD" id="cd00093">
    <property type="entry name" value="HTH_XRE"/>
    <property type="match status" value="1"/>
</dbReference>
<dbReference type="EMBL" id="AEUX02000006">
    <property type="protein sequence ID" value="EHI69504.1"/>
    <property type="molecule type" value="Genomic_DNA"/>
</dbReference>
<dbReference type="Proteomes" id="UP000003330">
    <property type="component" value="Unassembled WGS sequence"/>
</dbReference>
<proteinExistence type="predicted"/>
<sequence length="71" mass="8536">MQILLYKLRKEHNMTQADIADILGRSENSYRQKELGHRDFWSSEMFLIADFFNKDIKDIFLDLKATKRVQN</sequence>
<dbReference type="STRING" id="764299.STRIC_1447"/>
<dbReference type="PROSITE" id="PS50943">
    <property type="entry name" value="HTH_CROC1"/>
    <property type="match status" value="1"/>
</dbReference>
<accession>G5K3S6</accession>
<reference evidence="2 3" key="1">
    <citation type="journal article" date="2014" name="Int. J. Syst. Evol. Microbiol.">
        <title>Phylogenomics and the dynamic genome evolution of the genus Streptococcus.</title>
        <authorList>
            <consortium name="The Broad Institute Genome Sequencing Platform"/>
            <person name="Richards V.P."/>
            <person name="Palmer S.R."/>
            <person name="Pavinski Bitar P.D."/>
            <person name="Qin X."/>
            <person name="Weinstock G.M."/>
            <person name="Highlander S.K."/>
            <person name="Town C.D."/>
            <person name="Burne R.A."/>
            <person name="Stanhope M.J."/>
        </authorList>
    </citation>
    <scope>NUCLEOTIDE SEQUENCE [LARGE SCALE GENOMIC DNA]</scope>
    <source>
        <strain evidence="2 3">707-05</strain>
    </source>
</reference>
<dbReference type="InterPro" id="IPR001387">
    <property type="entry name" value="Cro/C1-type_HTH"/>
</dbReference>
<protein>
    <submittedName>
        <fullName evidence="2">DNA-binding helix-turn-helix protein</fullName>
    </submittedName>
</protein>
<dbReference type="RefSeq" id="WP_008088940.1">
    <property type="nucleotide sequence ID" value="NZ_AEUX02000006.1"/>
</dbReference>
<evidence type="ECO:0000313" key="3">
    <source>
        <dbReference type="Proteomes" id="UP000003330"/>
    </source>
</evidence>
<comment type="caution">
    <text evidence="2">The sequence shown here is derived from an EMBL/GenBank/DDBJ whole genome shotgun (WGS) entry which is preliminary data.</text>
</comment>
<dbReference type="SUPFAM" id="SSF47413">
    <property type="entry name" value="lambda repressor-like DNA-binding domains"/>
    <property type="match status" value="1"/>
</dbReference>
<gene>
    <name evidence="2" type="ORF">STRIC_1447</name>
</gene>